<evidence type="ECO:0000313" key="4">
    <source>
        <dbReference type="EMBL" id="ADH91024.1"/>
    </source>
</evidence>
<dbReference type="STRING" id="639283.Snov_3754"/>
<dbReference type="PANTHER" id="PTHR30386">
    <property type="entry name" value="MEMBRANE FUSION SUBUNIT OF EMRAB-TOLC MULTIDRUG EFFLUX PUMP"/>
    <property type="match status" value="1"/>
</dbReference>
<dbReference type="RefSeq" id="WP_013168525.1">
    <property type="nucleotide sequence ID" value="NC_014217.1"/>
</dbReference>
<dbReference type="InterPro" id="IPR050739">
    <property type="entry name" value="MFP"/>
</dbReference>
<dbReference type="SUPFAM" id="SSF111369">
    <property type="entry name" value="HlyD-like secretion proteins"/>
    <property type="match status" value="2"/>
</dbReference>
<dbReference type="InterPro" id="IPR058625">
    <property type="entry name" value="MdtA-like_BSH"/>
</dbReference>
<dbReference type="Pfam" id="PF25917">
    <property type="entry name" value="BSH_RND"/>
    <property type="match status" value="1"/>
</dbReference>
<dbReference type="Proteomes" id="UP000006633">
    <property type="component" value="Chromosome"/>
</dbReference>
<dbReference type="PANTHER" id="PTHR30386:SF24">
    <property type="entry name" value="MULTIDRUG RESISTANCE EFFLUX PUMP"/>
    <property type="match status" value="1"/>
</dbReference>
<reference evidence="4 5" key="1">
    <citation type="journal article" date="2012" name="Stand. Genomic Sci.">
        <title>Complete genome sequence of the facultatively chemolithoautotrophic and methylotrophic alpha Proteobacterium Starkeya novella type strain (ATCC 8093(T)).</title>
        <authorList>
            <person name="Kappler U."/>
            <person name="Davenport K."/>
            <person name="Beatson S."/>
            <person name="Lucas S."/>
            <person name="Lapidus A."/>
            <person name="Copeland A."/>
            <person name="Berry K.W."/>
            <person name="Glavina Del Rio T."/>
            <person name="Hammon N."/>
            <person name="Dalin E."/>
            <person name="Tice H."/>
            <person name="Pitluck S."/>
            <person name="Richardson P."/>
            <person name="Bruce D."/>
            <person name="Goodwin L.A."/>
            <person name="Han C."/>
            <person name="Tapia R."/>
            <person name="Detter J.C."/>
            <person name="Chang Y.J."/>
            <person name="Jeffries C.D."/>
            <person name="Land M."/>
            <person name="Hauser L."/>
            <person name="Kyrpides N.C."/>
            <person name="Goker M."/>
            <person name="Ivanova N."/>
            <person name="Klenk H.P."/>
            <person name="Woyke T."/>
        </authorList>
    </citation>
    <scope>NUCLEOTIDE SEQUENCE [LARGE SCALE GENOMIC DNA]</scope>
    <source>
        <strain evidence="5">ATCC 8093 / DSM 506 / JCM 20403 / CCM 1077 / IAM 12100 / NBRC 12443 / NCIMB 10456</strain>
    </source>
</reference>
<dbReference type="Gene3D" id="1.10.287.470">
    <property type="entry name" value="Helix hairpin bin"/>
    <property type="match status" value="2"/>
</dbReference>
<gene>
    <name evidence="4" type="ordered locus">Snov_3754</name>
</gene>
<feature type="coiled-coil region" evidence="1">
    <location>
        <begin position="135"/>
        <end position="183"/>
    </location>
</feature>
<sequence>MNISTNPNKLDAQPLKTPAVPPLAPPLAQPPLPPSAEAAAPAAPAAPSRTVWRRRALEGLAALILLAGAAYAGYEYWTLWQYETTTDDAYVQADVVPIAPQVSGYLATVNVTDNQPVRKGDVLAVIDQRDYQAAVDQATADVAQAKATIDSQAAQLDEQQAVIAEARAQIDSDKAALTFAQQNDERFTKLAKDGYGPVETAQQTASQIAQAQATLAHDTAALDAAQKQVAILDAQLAQAKATLGHNEAALDTARLNLGYTVLRAPVDGVVGARTLRVGQFVEPGNELLAVVPLQATYIIANYKETQLTDVRAGQPVSISVDTFPGVTIRGFVRSLAPASGQEFALLPPDNATGNFTKIVQRIPVRVDLDPTDPLAGLIRPGMSVETTIRTDEQVPAKDVPARVLPALQAAEPPATAGK</sequence>
<feature type="compositionally biased region" description="Pro residues" evidence="2">
    <location>
        <begin position="19"/>
        <end position="34"/>
    </location>
</feature>
<dbReference type="GO" id="GO:0055085">
    <property type="term" value="P:transmembrane transport"/>
    <property type="evidence" value="ECO:0007669"/>
    <property type="project" value="InterPro"/>
</dbReference>
<evidence type="ECO:0000256" key="1">
    <source>
        <dbReference type="SAM" id="Coils"/>
    </source>
</evidence>
<evidence type="ECO:0000313" key="5">
    <source>
        <dbReference type="Proteomes" id="UP000006633"/>
    </source>
</evidence>
<organism evidence="4 5">
    <name type="scientific">Ancylobacter novellus (strain ATCC 8093 / DSM 506 / JCM 20403 / CCM 1077 / IAM 12100 / NBRC 12443 / NCIMB 10456)</name>
    <name type="common">Starkeya novella</name>
    <dbReference type="NCBI Taxonomy" id="639283"/>
    <lineage>
        <taxon>Bacteria</taxon>
        <taxon>Pseudomonadati</taxon>
        <taxon>Pseudomonadota</taxon>
        <taxon>Alphaproteobacteria</taxon>
        <taxon>Hyphomicrobiales</taxon>
        <taxon>Xanthobacteraceae</taxon>
        <taxon>Ancylobacter</taxon>
    </lineage>
</organism>
<name>D6ZYQ5_ANCN5</name>
<feature type="compositionally biased region" description="Low complexity" evidence="2">
    <location>
        <begin position="35"/>
        <end position="45"/>
    </location>
</feature>
<dbReference type="Gene3D" id="2.40.50.100">
    <property type="match status" value="1"/>
</dbReference>
<keyword evidence="5" id="KW-1185">Reference proteome</keyword>
<evidence type="ECO:0000256" key="2">
    <source>
        <dbReference type="SAM" id="MobiDB-lite"/>
    </source>
</evidence>
<dbReference type="EMBL" id="CP002026">
    <property type="protein sequence ID" value="ADH91024.1"/>
    <property type="molecule type" value="Genomic_DNA"/>
</dbReference>
<dbReference type="OrthoDB" id="9811754at2"/>
<feature type="region of interest" description="Disordered" evidence="2">
    <location>
        <begin position="1"/>
        <end position="45"/>
    </location>
</feature>
<proteinExistence type="predicted"/>
<feature type="domain" description="Multidrug resistance protein MdtA-like barrel-sandwich hybrid" evidence="3">
    <location>
        <begin position="95"/>
        <end position="291"/>
    </location>
</feature>
<accession>D6ZYQ5</accession>
<dbReference type="HOGENOM" id="CLU_018816_15_1_5"/>
<dbReference type="eggNOG" id="COG1566">
    <property type="taxonomic scope" value="Bacteria"/>
</dbReference>
<evidence type="ECO:0000259" key="3">
    <source>
        <dbReference type="Pfam" id="PF25917"/>
    </source>
</evidence>
<protein>
    <submittedName>
        <fullName evidence="4">Secretion protein HlyD family protein</fullName>
    </submittedName>
</protein>
<keyword evidence="1" id="KW-0175">Coiled coil</keyword>
<feature type="coiled-coil region" evidence="1">
    <location>
        <begin position="208"/>
        <end position="242"/>
    </location>
</feature>
<dbReference type="KEGG" id="sno:Snov_3754"/>
<dbReference type="Gene3D" id="2.40.30.170">
    <property type="match status" value="1"/>
</dbReference>
<dbReference type="AlphaFoldDB" id="D6ZYQ5"/>